<protein>
    <submittedName>
        <fullName evidence="2">Uncharacterized protein</fullName>
    </submittedName>
</protein>
<evidence type="ECO:0000313" key="2">
    <source>
        <dbReference type="EMBL" id="CEM05631.1"/>
    </source>
</evidence>
<organism evidence="2 3">
    <name type="scientific">Vitrella brassicaformis (strain CCMP3155)</name>
    <dbReference type="NCBI Taxonomy" id="1169540"/>
    <lineage>
        <taxon>Eukaryota</taxon>
        <taxon>Sar</taxon>
        <taxon>Alveolata</taxon>
        <taxon>Colpodellida</taxon>
        <taxon>Vitrellaceae</taxon>
        <taxon>Vitrella</taxon>
    </lineage>
</organism>
<keyword evidence="3" id="KW-1185">Reference proteome</keyword>
<evidence type="ECO:0000256" key="1">
    <source>
        <dbReference type="SAM" id="MobiDB-lite"/>
    </source>
</evidence>
<reference evidence="2 3" key="1">
    <citation type="submission" date="2014-11" db="EMBL/GenBank/DDBJ databases">
        <authorList>
            <person name="Zhu J."/>
            <person name="Qi W."/>
            <person name="Song R."/>
        </authorList>
    </citation>
    <scope>NUCLEOTIDE SEQUENCE [LARGE SCALE GENOMIC DNA]</scope>
</reference>
<dbReference type="CDD" id="cd05162">
    <property type="entry name" value="PWWP"/>
    <property type="match status" value="1"/>
</dbReference>
<feature type="region of interest" description="Disordered" evidence="1">
    <location>
        <begin position="163"/>
        <end position="191"/>
    </location>
</feature>
<sequence length="408" mass="44558">MAPGQPDEIICGLVVGRVAQQRWMTTNLSTASAYSILFDDGRLELLGREALCRQLRQQLTDTAQKPPPASRSTLPPSLAPDQDAVHHVMAGAGGTTTTPAAPSSSPAPPPTVDMRQGTPDGRLTMAALLASMSAPQQLAQQSPSSLIRQITMLQHVTNTQQQQLMQQQQQQQQQLLPAAEDSKDDSKPQETERFGEVVWYRFRGRMLPGLVVDPDDKNPRVRFGPDVLVLRRPDAHLILSLDDNQYVWTTVGGNRVMDWKSDKNFELFGPRMAKSQAGTKAVQVAIQLSGWKPSEELLTRAGFHDLDLESEEDELSSEAPPPPKRRGRPPKRGRGGYHVGGKRGRRAVRVVEEHPEEEEEDDDDEDEDEVEAAGGQPVGQGDSGNEGEGSEGDDEDDSDDGADAAPTD</sequence>
<dbReference type="VEuPathDB" id="CryptoDB:Vbra_2210"/>
<name>A0A0G4F2M1_VITBC</name>
<dbReference type="EMBL" id="CDMY01000361">
    <property type="protein sequence ID" value="CEM05631.1"/>
    <property type="molecule type" value="Genomic_DNA"/>
</dbReference>
<feature type="compositionally biased region" description="Low complexity" evidence="1">
    <location>
        <begin position="95"/>
        <end position="104"/>
    </location>
</feature>
<accession>A0A0G4F2M1</accession>
<proteinExistence type="predicted"/>
<dbReference type="Proteomes" id="UP000041254">
    <property type="component" value="Unassembled WGS sequence"/>
</dbReference>
<feature type="compositionally biased region" description="Acidic residues" evidence="1">
    <location>
        <begin position="388"/>
        <end position="402"/>
    </location>
</feature>
<dbReference type="AlphaFoldDB" id="A0A0G4F2M1"/>
<feature type="compositionally biased region" description="Basic and acidic residues" evidence="1">
    <location>
        <begin position="180"/>
        <end position="191"/>
    </location>
</feature>
<feature type="compositionally biased region" description="Acidic residues" evidence="1">
    <location>
        <begin position="354"/>
        <end position="371"/>
    </location>
</feature>
<evidence type="ECO:0000313" key="3">
    <source>
        <dbReference type="Proteomes" id="UP000041254"/>
    </source>
</evidence>
<gene>
    <name evidence="2" type="ORF">Vbra_2210</name>
</gene>
<feature type="compositionally biased region" description="Basic residues" evidence="1">
    <location>
        <begin position="323"/>
        <end position="348"/>
    </location>
</feature>
<feature type="compositionally biased region" description="Low complexity" evidence="1">
    <location>
        <begin position="163"/>
        <end position="176"/>
    </location>
</feature>
<feature type="region of interest" description="Disordered" evidence="1">
    <location>
        <begin position="59"/>
        <end position="119"/>
    </location>
</feature>
<feature type="region of interest" description="Disordered" evidence="1">
    <location>
        <begin position="309"/>
        <end position="408"/>
    </location>
</feature>
<dbReference type="InParanoid" id="A0A0G4F2M1"/>
<feature type="compositionally biased region" description="Gly residues" evidence="1">
    <location>
        <begin position="376"/>
        <end position="387"/>
    </location>
</feature>